<evidence type="ECO:0008006" key="4">
    <source>
        <dbReference type="Google" id="ProtNLM"/>
    </source>
</evidence>
<keyword evidence="1" id="KW-0812">Transmembrane</keyword>
<dbReference type="Proteomes" id="UP000230824">
    <property type="component" value="Segment"/>
</dbReference>
<dbReference type="RefSeq" id="YP_009984581.1">
    <property type="nucleotide sequence ID" value="NC_052652.1"/>
</dbReference>
<reference evidence="2 3" key="1">
    <citation type="submission" date="2017-09" db="EMBL/GenBank/DDBJ databases">
        <title>Phage vB_EcoM_PHB05 against multidrug-resistant shiga toxin-producing Escherichia.</title>
        <authorList>
            <person name="Chen Y."/>
            <person name="Song J."/>
            <person name="Wu B."/>
        </authorList>
    </citation>
    <scope>NUCLEOTIDE SEQUENCE [LARGE SCALE GENOMIC DNA]</scope>
    <source>
        <strain evidence="2">Wastewater</strain>
    </source>
</reference>
<proteinExistence type="predicted"/>
<protein>
    <recommendedName>
        <fullName evidence="4">TMhelix containing protein</fullName>
    </recommendedName>
</protein>
<feature type="transmembrane region" description="Helical" evidence="1">
    <location>
        <begin position="94"/>
        <end position="114"/>
    </location>
</feature>
<name>A0A291LAH6_9CAUD</name>
<accession>A0A291LAH6</accession>
<sequence>MSKTNAIADKATDVLLNMVNVTIQTMSDVVEFGKQQIPEVIHQLLVWKAVSAGLWQLFSICFMFITFIAVRNLVKAIKDKECLWSRDRYGEVSALPIVGLVVCAFFFFLGFVIFFSNFDWLKIIIAPKVYLIEFAADLIRSSQQK</sequence>
<dbReference type="EMBL" id="MF805809">
    <property type="protein sequence ID" value="ATI15955.1"/>
    <property type="molecule type" value="Genomic_DNA"/>
</dbReference>
<evidence type="ECO:0000313" key="2">
    <source>
        <dbReference type="EMBL" id="ATI15955.1"/>
    </source>
</evidence>
<keyword evidence="1" id="KW-1133">Transmembrane helix</keyword>
<dbReference type="KEGG" id="vg:62611925"/>
<evidence type="ECO:0000313" key="3">
    <source>
        <dbReference type="Proteomes" id="UP000230824"/>
    </source>
</evidence>
<keyword evidence="3" id="KW-1185">Reference proteome</keyword>
<organism evidence="2 3">
    <name type="scientific">Escherichia phage vB_EcoM_PHB05</name>
    <dbReference type="NCBI Taxonomy" id="2041347"/>
    <lineage>
        <taxon>Viruses</taxon>
        <taxon>Duplodnaviria</taxon>
        <taxon>Heunggongvirae</taxon>
        <taxon>Uroviricota</taxon>
        <taxon>Caudoviricetes</taxon>
        <taxon>Stephanstirmvirinae</taxon>
        <taxon>Justusliebigvirus</taxon>
        <taxon>Justusliebigvirus PHB05</taxon>
    </lineage>
</organism>
<keyword evidence="1" id="KW-0472">Membrane</keyword>
<evidence type="ECO:0000256" key="1">
    <source>
        <dbReference type="SAM" id="Phobius"/>
    </source>
</evidence>
<feature type="transmembrane region" description="Helical" evidence="1">
    <location>
        <begin position="54"/>
        <end position="74"/>
    </location>
</feature>
<dbReference type="GeneID" id="62611925"/>